<feature type="region of interest" description="Disordered" evidence="4">
    <location>
        <begin position="1"/>
        <end position="26"/>
    </location>
</feature>
<feature type="repeat" description="TPR" evidence="3">
    <location>
        <begin position="20"/>
        <end position="53"/>
    </location>
</feature>
<dbReference type="SUPFAM" id="SSF48452">
    <property type="entry name" value="TPR-like"/>
    <property type="match status" value="1"/>
</dbReference>
<reference evidence="7" key="2">
    <citation type="submission" date="2018-07" db="EMBL/GenBank/DDBJ databases">
        <authorList>
            <person name="Quirk P.G."/>
            <person name="Krulwich T.A."/>
        </authorList>
    </citation>
    <scope>NUCLEOTIDE SEQUENCE</scope>
</reference>
<dbReference type="InterPro" id="IPR011990">
    <property type="entry name" value="TPR-like_helical_dom_sf"/>
</dbReference>
<dbReference type="VEuPathDB" id="VectorBase:CSON015246"/>
<evidence type="ECO:0000256" key="4">
    <source>
        <dbReference type="SAM" id="MobiDB-lite"/>
    </source>
</evidence>
<dbReference type="Gene3D" id="1.25.40.10">
    <property type="entry name" value="Tetratricopeptide repeat domain"/>
    <property type="match status" value="1"/>
</dbReference>
<dbReference type="EMBL" id="UFQS01000094">
    <property type="protein sequence ID" value="SSW99280.1"/>
    <property type="molecule type" value="Genomic_DNA"/>
</dbReference>
<dbReference type="SMART" id="SM00028">
    <property type="entry name" value="TPR"/>
    <property type="match status" value="3"/>
</dbReference>
<accession>A0A336KDY4</accession>
<dbReference type="PANTHER" id="PTHR22904:SF532">
    <property type="entry name" value="HEAT SHOCK PROTEIN STI1-LIKE PROTEIN"/>
    <property type="match status" value="1"/>
</dbReference>
<dbReference type="PANTHER" id="PTHR22904">
    <property type="entry name" value="TPR REPEAT CONTAINING PROTEIN"/>
    <property type="match status" value="1"/>
</dbReference>
<evidence type="ECO:0000256" key="5">
    <source>
        <dbReference type="SAM" id="Phobius"/>
    </source>
</evidence>
<keyword evidence="1" id="KW-0677">Repeat</keyword>
<feature type="region of interest" description="Disordered" evidence="4">
    <location>
        <begin position="220"/>
        <end position="254"/>
    </location>
</feature>
<evidence type="ECO:0000313" key="6">
    <source>
        <dbReference type="EMBL" id="SSW99280.1"/>
    </source>
</evidence>
<keyword evidence="5" id="KW-1133">Transmembrane helix</keyword>
<proteinExistence type="predicted"/>
<feature type="transmembrane region" description="Helical" evidence="5">
    <location>
        <begin position="175"/>
        <end position="197"/>
    </location>
</feature>
<evidence type="ECO:0000256" key="3">
    <source>
        <dbReference type="PROSITE-ProRule" id="PRU00339"/>
    </source>
</evidence>
<dbReference type="GO" id="GO:0051879">
    <property type="term" value="F:Hsp90 protein binding"/>
    <property type="evidence" value="ECO:0007669"/>
    <property type="project" value="TreeGrafter"/>
</dbReference>
<organism evidence="6">
    <name type="scientific">Culicoides sonorensis</name>
    <name type="common">Biting midge</name>
    <dbReference type="NCBI Taxonomy" id="179676"/>
    <lineage>
        <taxon>Eukaryota</taxon>
        <taxon>Metazoa</taxon>
        <taxon>Ecdysozoa</taxon>
        <taxon>Arthropoda</taxon>
        <taxon>Hexapoda</taxon>
        <taxon>Insecta</taxon>
        <taxon>Pterygota</taxon>
        <taxon>Neoptera</taxon>
        <taxon>Endopterygota</taxon>
        <taxon>Diptera</taxon>
        <taxon>Nematocera</taxon>
        <taxon>Chironomoidea</taxon>
        <taxon>Ceratopogonidae</taxon>
        <taxon>Ceratopogoninae</taxon>
        <taxon>Culicoides</taxon>
        <taxon>Monoculicoides</taxon>
    </lineage>
</organism>
<name>A0A336KDY4_CULSO</name>
<feature type="compositionally biased region" description="Basic and acidic residues" evidence="4">
    <location>
        <begin position="220"/>
        <end position="234"/>
    </location>
</feature>
<feature type="repeat" description="TPR" evidence="3">
    <location>
        <begin position="88"/>
        <end position="121"/>
    </location>
</feature>
<evidence type="ECO:0000313" key="7">
    <source>
        <dbReference type="EMBL" id="SSX19660.1"/>
    </source>
</evidence>
<keyword evidence="5" id="KW-0472">Membrane</keyword>
<sequence length="254" mass="28816">MASNTKDSQENDPEAGEPTPDQLKEKGNACVKEKKFEEAVLHYSHAIKLSPKDPILYSNRSLAFLKINQLYYAHEDAEKAIELDENWAKGYFRKAEVLFAAGQYDTSLLSYAAALQRMPNDMNIIDAARKAAQYSNRETMYDKRVPWVGAGIGIVLGVIIVILDQLVTKVPTVSHPALMVFLVMIISGVFWGIAKAYRFYSKDQKKGLLDPPLELLEGFWKDKNDQDNQDEPSKPPRNRYTKAQARQRFKKGKT</sequence>
<dbReference type="OMA" id="QPQWAKG"/>
<keyword evidence="2 3" id="KW-0802">TPR repeat</keyword>
<gene>
    <name evidence="6" type="primary">CSON015246</name>
</gene>
<dbReference type="PROSITE" id="PS50005">
    <property type="entry name" value="TPR"/>
    <property type="match status" value="2"/>
</dbReference>
<dbReference type="EMBL" id="UFQT01000094">
    <property type="protein sequence ID" value="SSX19660.1"/>
    <property type="molecule type" value="Genomic_DNA"/>
</dbReference>
<dbReference type="AlphaFoldDB" id="A0A336KDY4"/>
<evidence type="ECO:0000256" key="2">
    <source>
        <dbReference type="ARBA" id="ARBA00022803"/>
    </source>
</evidence>
<dbReference type="Pfam" id="PF13414">
    <property type="entry name" value="TPR_11"/>
    <property type="match status" value="1"/>
</dbReference>
<protein>
    <submittedName>
        <fullName evidence="6">CSON015246 protein</fullName>
    </submittedName>
</protein>
<feature type="compositionally biased region" description="Basic residues" evidence="4">
    <location>
        <begin position="236"/>
        <end position="254"/>
    </location>
</feature>
<dbReference type="InterPro" id="IPR019734">
    <property type="entry name" value="TPR_rpt"/>
</dbReference>
<keyword evidence="5" id="KW-0812">Transmembrane</keyword>
<feature type="transmembrane region" description="Helical" evidence="5">
    <location>
        <begin position="145"/>
        <end position="163"/>
    </location>
</feature>
<reference evidence="6" key="1">
    <citation type="submission" date="2018-04" db="EMBL/GenBank/DDBJ databases">
        <authorList>
            <person name="Go L.Y."/>
            <person name="Mitchell J.A."/>
        </authorList>
    </citation>
    <scope>NUCLEOTIDE SEQUENCE</scope>
    <source>
        <tissue evidence="6">Whole organism</tissue>
    </source>
</reference>
<evidence type="ECO:0000256" key="1">
    <source>
        <dbReference type="ARBA" id="ARBA00022737"/>
    </source>
</evidence>